<dbReference type="Proteomes" id="UP000515703">
    <property type="component" value="Chromosome"/>
</dbReference>
<dbReference type="KEGG" id="acht:bsdcttw_44860"/>
<dbReference type="InterPro" id="IPR024207">
    <property type="entry name" value="CotJB_dom"/>
</dbReference>
<feature type="domain" description="Protein CotJB" evidence="1">
    <location>
        <begin position="11"/>
        <end position="85"/>
    </location>
</feature>
<gene>
    <name evidence="2" type="primary">cotJB2_1</name>
    <name evidence="2" type="ORF">bsdcttw_44860</name>
</gene>
<dbReference type="EMBL" id="AP023368">
    <property type="protein sequence ID" value="BCK01446.1"/>
    <property type="molecule type" value="Genomic_DNA"/>
</dbReference>
<protein>
    <submittedName>
        <fullName evidence="2">Spore coat protein CotJB</fullName>
    </submittedName>
</protein>
<evidence type="ECO:0000313" key="2">
    <source>
        <dbReference type="EMBL" id="BCK01446.1"/>
    </source>
</evidence>
<sequence length="88" mass="10385">MADMTSKSRDQLMCIITEASFALDDARLFLDTHPYDKEALEYFQTYRQIRNEAMEEYRDCFGPISAYDVAPSNMWTWINDPWPWEGAC</sequence>
<evidence type="ECO:0000313" key="3">
    <source>
        <dbReference type="Proteomes" id="UP000515703"/>
    </source>
</evidence>
<dbReference type="AlphaFoldDB" id="A0A7M3SA28"/>
<organism evidence="2 3">
    <name type="scientific">Anaerocolumna chitinilytica</name>
    <dbReference type="NCBI Taxonomy" id="1727145"/>
    <lineage>
        <taxon>Bacteria</taxon>
        <taxon>Bacillati</taxon>
        <taxon>Bacillota</taxon>
        <taxon>Clostridia</taxon>
        <taxon>Lachnospirales</taxon>
        <taxon>Lachnospiraceae</taxon>
        <taxon>Anaerocolumna</taxon>
    </lineage>
</organism>
<keyword evidence="3" id="KW-1185">Reference proteome</keyword>
<dbReference type="Pfam" id="PF12652">
    <property type="entry name" value="CotJB"/>
    <property type="match status" value="1"/>
</dbReference>
<evidence type="ECO:0000259" key="1">
    <source>
        <dbReference type="Pfam" id="PF12652"/>
    </source>
</evidence>
<reference evidence="2 3" key="2">
    <citation type="submission" date="2020-08" db="EMBL/GenBank/DDBJ databases">
        <authorList>
            <person name="Ueki A."/>
            <person name="Tonouchi A."/>
        </authorList>
    </citation>
    <scope>NUCLEOTIDE SEQUENCE [LARGE SCALE GENOMIC DNA]</scope>
    <source>
        <strain evidence="2 3">CTTW</strain>
    </source>
</reference>
<name>A0A7M3SA28_9FIRM</name>
<keyword evidence="2" id="KW-0946">Virion</keyword>
<reference evidence="2 3" key="1">
    <citation type="submission" date="2020-08" db="EMBL/GenBank/DDBJ databases">
        <title>Draft genome sequencing of an Anaerocolumna strain isolated from anoxic soil subjected to BSD treatment.</title>
        <authorList>
            <person name="Uek A."/>
            <person name="Tonouchi A."/>
        </authorList>
    </citation>
    <scope>NUCLEOTIDE SEQUENCE [LARGE SCALE GENOMIC DNA]</scope>
    <source>
        <strain evidence="2 3">CTTW</strain>
    </source>
</reference>
<accession>A0A7M3SA28</accession>
<keyword evidence="2" id="KW-0167">Capsid protein</keyword>
<proteinExistence type="predicted"/>